<dbReference type="RefSeq" id="XP_022250020.1">
    <property type="nucleotide sequence ID" value="XM_022394312.1"/>
</dbReference>
<dbReference type="Proteomes" id="UP000694941">
    <property type="component" value="Unplaced"/>
</dbReference>
<protein>
    <submittedName>
        <fullName evidence="2">Uncharacterized protein CXorf57-like isoform X1</fullName>
    </submittedName>
</protein>
<accession>A0ABM1T2B4</accession>
<gene>
    <name evidence="2" type="primary">LOC111087498</name>
</gene>
<dbReference type="Pfam" id="PF17659">
    <property type="entry name" value="RADX"/>
    <property type="match status" value="1"/>
</dbReference>
<dbReference type="PANTHER" id="PTHR14944:SF2">
    <property type="entry name" value="RPA-RELATED PROTEIN RADX"/>
    <property type="match status" value="1"/>
</dbReference>
<proteinExistence type="predicted"/>
<sequence length="759" mass="87655">MSEEDDERVQFLISENRVFHVLGIYCYIADQAYITSLKDQEVQYDPGEIYLYDIIVGDGRYKIKCFLPSHYGHLFQKYKISVGTQILVKKVKIMPSEREMKRTSYVILKEFDICGYSDICLPYLPFLKSPTMSKRETGPYPLETGRLYYLNPWIQSIPYGPAWDKKDPHLQDIDRKIPIQPVISLDEVSNQWKTWPKPFPPIIVVVLLQARLHHYGRVTNDKPFPFQGYLEVGDNTGTCSVVLWDKVNMGKFHFLQPGSILLLFNYHVSYKQPREVNPCFRGDVNQLSRLPVEIKLNDWSKIHLLNLENAKELFSLGVSLPNIQFEFVTRNKISTHPPGTTVDVVGLLTYVGHYVRERCSAPDGKYTGGFWVYKMIEMIDSSSKLPFRIQLYVHNQVRPYDELLPGKLLICTQMRIVRREATPVTRAQNLRDVNSLSMTLEHDLYLTSSGESMIYFLEELEEQQKNVPDIQAVLRFMNETPKKLWNSLQIGGIYLFPELSTSLREFQANFSVQRPMESYFITGDTWSKKIASLDYKEHQLLLVHGTLVHLEFVDLNTKKTVVGDWSLLSSVNVSGHAYETVYLNPRLHEICRNVEILGCTFPTHAWFPHQFSTKNRNVLKNWLKFPAFSADDFFLVPTDEDLRDIPVLCSGYYVLEIASSSALCNLRCLMFPKAAKSPYPTLQNLLSGNYDFCEPEDKNNFQLYSPRYSLEEVEVVKASAVELHEKEMLWVLDVYSTSSIGKEIIVRRAFPVAMNSSSI</sequence>
<evidence type="ECO:0000313" key="1">
    <source>
        <dbReference type="Proteomes" id="UP000694941"/>
    </source>
</evidence>
<name>A0ABM1T2B4_LIMPO</name>
<dbReference type="GeneID" id="111087498"/>
<evidence type="ECO:0000313" key="2">
    <source>
        <dbReference type="RefSeq" id="XP_022250020.1"/>
    </source>
</evidence>
<keyword evidence="1" id="KW-1185">Reference proteome</keyword>
<dbReference type="InterPro" id="IPR040893">
    <property type="entry name" value="RADX"/>
</dbReference>
<dbReference type="PANTHER" id="PTHR14944">
    <property type="entry name" value="RPA-RELATED PROTEIN RADX"/>
    <property type="match status" value="1"/>
</dbReference>
<organism evidence="1 2">
    <name type="scientific">Limulus polyphemus</name>
    <name type="common">Atlantic horseshoe crab</name>
    <dbReference type="NCBI Taxonomy" id="6850"/>
    <lineage>
        <taxon>Eukaryota</taxon>
        <taxon>Metazoa</taxon>
        <taxon>Ecdysozoa</taxon>
        <taxon>Arthropoda</taxon>
        <taxon>Chelicerata</taxon>
        <taxon>Merostomata</taxon>
        <taxon>Xiphosura</taxon>
        <taxon>Limulidae</taxon>
        <taxon>Limulus</taxon>
    </lineage>
</organism>
<reference evidence="2" key="1">
    <citation type="submission" date="2025-08" db="UniProtKB">
        <authorList>
            <consortium name="RefSeq"/>
        </authorList>
    </citation>
    <scope>IDENTIFICATION</scope>
    <source>
        <tissue evidence="2">Muscle</tissue>
    </source>
</reference>